<keyword evidence="3" id="KW-0808">Transferase</keyword>
<name>A0ABV3L8K5_9RHOB</name>
<dbReference type="RefSeq" id="WP_366193831.1">
    <property type="nucleotide sequence ID" value="NZ_JBFBVU010000019.1"/>
</dbReference>
<sequence length="170" mass="17954">MPAPPNDPPDGLTPVVLVDQQLEASFDSVSAALTDLECQLLTVLPAPDAIGTVLLVLGEALNNVVEHAYRGLPGGRIDLRLSQASGDLRIDIRDRGHPILGALPEGRNPLQDGAAVEDLPEGGFGWSLIRMLTRDLRYDSRDGQNHLTCTIPLDAATPVPGPSCSSGHKA</sequence>
<feature type="domain" description="Histidine kinase/HSP90-like ATPase" evidence="2">
    <location>
        <begin position="24"/>
        <end position="150"/>
    </location>
</feature>
<keyword evidence="4" id="KW-1185">Reference proteome</keyword>
<dbReference type="EC" id="2.7.13.3" evidence="3"/>
<dbReference type="Pfam" id="PF13581">
    <property type="entry name" value="HATPase_c_2"/>
    <property type="match status" value="1"/>
</dbReference>
<dbReference type="PANTHER" id="PTHR35526:SF3">
    <property type="entry name" value="ANTI-SIGMA-F FACTOR RSBW"/>
    <property type="match status" value="1"/>
</dbReference>
<dbReference type="CDD" id="cd16936">
    <property type="entry name" value="HATPase_RsbW-like"/>
    <property type="match status" value="1"/>
</dbReference>
<dbReference type="InterPro" id="IPR036890">
    <property type="entry name" value="HATPase_C_sf"/>
</dbReference>
<keyword evidence="1" id="KW-0418">Kinase</keyword>
<dbReference type="InterPro" id="IPR050267">
    <property type="entry name" value="Anti-sigma-factor_SerPK"/>
</dbReference>
<evidence type="ECO:0000313" key="3">
    <source>
        <dbReference type="EMBL" id="MEV8467920.1"/>
    </source>
</evidence>
<gene>
    <name evidence="3" type="ORF">AB0T83_14165</name>
</gene>
<dbReference type="SUPFAM" id="SSF55874">
    <property type="entry name" value="ATPase domain of HSP90 chaperone/DNA topoisomerase II/histidine kinase"/>
    <property type="match status" value="1"/>
</dbReference>
<organism evidence="3 4">
    <name type="scientific">Meridianimarinicoccus marinus</name>
    <dbReference type="NCBI Taxonomy" id="3231483"/>
    <lineage>
        <taxon>Bacteria</taxon>
        <taxon>Pseudomonadati</taxon>
        <taxon>Pseudomonadota</taxon>
        <taxon>Alphaproteobacteria</taxon>
        <taxon>Rhodobacterales</taxon>
        <taxon>Paracoccaceae</taxon>
        <taxon>Meridianimarinicoccus</taxon>
    </lineage>
</organism>
<proteinExistence type="predicted"/>
<keyword evidence="3" id="KW-0547">Nucleotide-binding</keyword>
<dbReference type="PANTHER" id="PTHR35526">
    <property type="entry name" value="ANTI-SIGMA-F FACTOR RSBW-RELATED"/>
    <property type="match status" value="1"/>
</dbReference>
<evidence type="ECO:0000259" key="2">
    <source>
        <dbReference type="Pfam" id="PF13581"/>
    </source>
</evidence>
<dbReference type="GO" id="GO:0004673">
    <property type="term" value="F:protein histidine kinase activity"/>
    <property type="evidence" value="ECO:0007669"/>
    <property type="project" value="UniProtKB-EC"/>
</dbReference>
<evidence type="ECO:0000313" key="4">
    <source>
        <dbReference type="Proteomes" id="UP001553161"/>
    </source>
</evidence>
<dbReference type="EMBL" id="JBFBVU010000019">
    <property type="protein sequence ID" value="MEV8467920.1"/>
    <property type="molecule type" value="Genomic_DNA"/>
</dbReference>
<dbReference type="Proteomes" id="UP001553161">
    <property type="component" value="Unassembled WGS sequence"/>
</dbReference>
<comment type="caution">
    <text evidence="3">The sequence shown here is derived from an EMBL/GenBank/DDBJ whole genome shotgun (WGS) entry which is preliminary data.</text>
</comment>
<keyword evidence="3" id="KW-0067">ATP-binding</keyword>
<protein>
    <submittedName>
        <fullName evidence="3">ATP-binding protein</fullName>
        <ecNumber evidence="3">2.7.13.3</ecNumber>
    </submittedName>
</protein>
<keyword evidence="1" id="KW-0723">Serine/threonine-protein kinase</keyword>
<accession>A0ABV3L8K5</accession>
<dbReference type="Gene3D" id="3.30.565.10">
    <property type="entry name" value="Histidine kinase-like ATPase, C-terminal domain"/>
    <property type="match status" value="1"/>
</dbReference>
<dbReference type="InterPro" id="IPR003594">
    <property type="entry name" value="HATPase_dom"/>
</dbReference>
<dbReference type="GO" id="GO:0005524">
    <property type="term" value="F:ATP binding"/>
    <property type="evidence" value="ECO:0007669"/>
    <property type="project" value="UniProtKB-KW"/>
</dbReference>
<reference evidence="3 4" key="1">
    <citation type="submission" date="2024-07" db="EMBL/GenBank/DDBJ databases">
        <authorList>
            <person name="Kang M."/>
        </authorList>
    </citation>
    <scope>NUCLEOTIDE SEQUENCE [LARGE SCALE GENOMIC DNA]</scope>
    <source>
        <strain evidence="3 4">DFM31</strain>
    </source>
</reference>
<evidence type="ECO:0000256" key="1">
    <source>
        <dbReference type="ARBA" id="ARBA00022527"/>
    </source>
</evidence>